<dbReference type="SUPFAM" id="SSF46689">
    <property type="entry name" value="Homeodomain-like"/>
    <property type="match status" value="1"/>
</dbReference>
<reference evidence="5 6" key="1">
    <citation type="submission" date="2024-10" db="EMBL/GenBank/DDBJ databases">
        <title>The Natural Products Discovery Center: Release of the First 8490 Sequenced Strains for Exploring Actinobacteria Biosynthetic Diversity.</title>
        <authorList>
            <person name="Kalkreuter E."/>
            <person name="Kautsar S.A."/>
            <person name="Yang D."/>
            <person name="Bader C.D."/>
            <person name="Teijaro C.N."/>
            <person name="Fluegel L."/>
            <person name="Davis C.M."/>
            <person name="Simpson J.R."/>
            <person name="Lauterbach L."/>
            <person name="Steele A.D."/>
            <person name="Gui C."/>
            <person name="Meng S."/>
            <person name="Li G."/>
            <person name="Viehrig K."/>
            <person name="Ye F."/>
            <person name="Su P."/>
            <person name="Kiefer A.F."/>
            <person name="Nichols A."/>
            <person name="Cepeda A.J."/>
            <person name="Yan W."/>
            <person name="Fan B."/>
            <person name="Jiang Y."/>
            <person name="Adhikari A."/>
            <person name="Zheng C.-J."/>
            <person name="Schuster L."/>
            <person name="Cowan T.M."/>
            <person name="Smanski M.J."/>
            <person name="Chevrette M.G."/>
            <person name="De Carvalho L.P.S."/>
            <person name="Shen B."/>
        </authorList>
    </citation>
    <scope>NUCLEOTIDE SEQUENCE [LARGE SCALE GENOMIC DNA]</scope>
    <source>
        <strain evidence="5 6">NPDC002593</strain>
    </source>
</reference>
<feature type="domain" description="HTH araC/xylS-type" evidence="4">
    <location>
        <begin position="161"/>
        <end position="263"/>
    </location>
</feature>
<evidence type="ECO:0000259" key="4">
    <source>
        <dbReference type="PROSITE" id="PS01124"/>
    </source>
</evidence>
<dbReference type="Gene3D" id="1.10.10.60">
    <property type="entry name" value="Homeodomain-like"/>
    <property type="match status" value="1"/>
</dbReference>
<keyword evidence="2" id="KW-0238">DNA-binding</keyword>
<dbReference type="Proteomes" id="UP001601992">
    <property type="component" value="Unassembled WGS sequence"/>
</dbReference>
<dbReference type="InterPro" id="IPR018060">
    <property type="entry name" value="HTH_AraC"/>
</dbReference>
<dbReference type="SMART" id="SM00342">
    <property type="entry name" value="HTH_ARAC"/>
    <property type="match status" value="1"/>
</dbReference>
<dbReference type="Pfam" id="PF12833">
    <property type="entry name" value="HTH_18"/>
    <property type="match status" value="1"/>
</dbReference>
<evidence type="ECO:0000256" key="2">
    <source>
        <dbReference type="ARBA" id="ARBA00023125"/>
    </source>
</evidence>
<organism evidence="5 6">
    <name type="scientific">Nocardia jiangxiensis</name>
    <dbReference type="NCBI Taxonomy" id="282685"/>
    <lineage>
        <taxon>Bacteria</taxon>
        <taxon>Bacillati</taxon>
        <taxon>Actinomycetota</taxon>
        <taxon>Actinomycetes</taxon>
        <taxon>Mycobacteriales</taxon>
        <taxon>Nocardiaceae</taxon>
        <taxon>Nocardia</taxon>
    </lineage>
</organism>
<protein>
    <submittedName>
        <fullName evidence="5">Helix-turn-helix domain-containing protein</fullName>
    </submittedName>
</protein>
<proteinExistence type="predicted"/>
<dbReference type="InterPro" id="IPR009057">
    <property type="entry name" value="Homeodomain-like_sf"/>
</dbReference>
<evidence type="ECO:0000313" key="6">
    <source>
        <dbReference type="Proteomes" id="UP001601992"/>
    </source>
</evidence>
<gene>
    <name evidence="5" type="ORF">ACFYXQ_25995</name>
</gene>
<dbReference type="EMBL" id="JBIAQY010000009">
    <property type="protein sequence ID" value="MFF3571236.1"/>
    <property type="molecule type" value="Genomic_DNA"/>
</dbReference>
<dbReference type="InterPro" id="IPR050204">
    <property type="entry name" value="AraC_XylS_family_regulators"/>
</dbReference>
<dbReference type="RefSeq" id="WP_040825010.1">
    <property type="nucleotide sequence ID" value="NZ_JBIAQY010000009.1"/>
</dbReference>
<accession>A0ABW6S7Q6</accession>
<keyword evidence="1" id="KW-0805">Transcription regulation</keyword>
<keyword evidence="3" id="KW-0804">Transcription</keyword>
<keyword evidence="6" id="KW-1185">Reference proteome</keyword>
<comment type="caution">
    <text evidence="5">The sequence shown here is derived from an EMBL/GenBank/DDBJ whole genome shotgun (WGS) entry which is preliminary data.</text>
</comment>
<evidence type="ECO:0000256" key="1">
    <source>
        <dbReference type="ARBA" id="ARBA00023015"/>
    </source>
</evidence>
<name>A0ABW6S7Q6_9NOCA</name>
<dbReference type="PANTHER" id="PTHR46796">
    <property type="entry name" value="HTH-TYPE TRANSCRIPTIONAL ACTIVATOR RHAS-RELATED"/>
    <property type="match status" value="1"/>
</dbReference>
<sequence>MLTSTALAVRPRYAVHTVVCDGCHRGWSEPESSSVHRLVMVRSGRFRRRGHAGTVEVDRLCAYLATPGQSEQFAHPAGGDVCTAVTVDSALWRSMAGSGSVSATAIAVDGRLDLAHRRCLVATRTGDQDFALAEELIGLLAVAVRRAVPGPLPDASGRRDRGLVAAAREAIRERDPAAAGLVPLAQRLAVSPFRLSRAFSREMGESITAYRNRFRVARALDAIERSDRSLADLAAELGFADQAHLARTLRAQVGYPPSAIRALLRPRV</sequence>
<dbReference type="PROSITE" id="PS01124">
    <property type="entry name" value="HTH_ARAC_FAMILY_2"/>
    <property type="match status" value="1"/>
</dbReference>
<evidence type="ECO:0000256" key="3">
    <source>
        <dbReference type="ARBA" id="ARBA00023163"/>
    </source>
</evidence>
<evidence type="ECO:0000313" key="5">
    <source>
        <dbReference type="EMBL" id="MFF3571236.1"/>
    </source>
</evidence>